<keyword evidence="2" id="KW-0812">Transmembrane</keyword>
<organism evidence="3 4">
    <name type="scientific">Thalassobacterium sedimentorum</name>
    <dbReference type="NCBI Taxonomy" id="3041258"/>
    <lineage>
        <taxon>Bacteria</taxon>
        <taxon>Pseudomonadati</taxon>
        <taxon>Verrucomicrobiota</taxon>
        <taxon>Opitutia</taxon>
        <taxon>Puniceicoccales</taxon>
        <taxon>Coraliomargaritaceae</taxon>
        <taxon>Thalassobacterium</taxon>
    </lineage>
</organism>
<gene>
    <name evidence="3" type="ORF">QEH59_12155</name>
</gene>
<comment type="caution">
    <text evidence="3">The sequence shown here is derived from an EMBL/GenBank/DDBJ whole genome shotgun (WGS) entry which is preliminary data.</text>
</comment>
<evidence type="ECO:0000256" key="2">
    <source>
        <dbReference type="SAM" id="Phobius"/>
    </source>
</evidence>
<keyword evidence="2" id="KW-1133">Transmembrane helix</keyword>
<feature type="compositionally biased region" description="Basic and acidic residues" evidence="1">
    <location>
        <begin position="147"/>
        <end position="156"/>
    </location>
</feature>
<protein>
    <submittedName>
        <fullName evidence="3">Phage holin family protein</fullName>
    </submittedName>
</protein>
<evidence type="ECO:0000256" key="1">
    <source>
        <dbReference type="SAM" id="MobiDB-lite"/>
    </source>
</evidence>
<feature type="transmembrane region" description="Helical" evidence="2">
    <location>
        <begin position="35"/>
        <end position="53"/>
    </location>
</feature>
<dbReference type="Proteomes" id="UP001243717">
    <property type="component" value="Unassembled WGS sequence"/>
</dbReference>
<feature type="transmembrane region" description="Helical" evidence="2">
    <location>
        <begin position="60"/>
        <end position="80"/>
    </location>
</feature>
<dbReference type="InterPro" id="IPR007165">
    <property type="entry name" value="Phage_holin_4_2"/>
</dbReference>
<keyword evidence="4" id="KW-1185">Reference proteome</keyword>
<reference evidence="3 4" key="1">
    <citation type="submission" date="2023-04" db="EMBL/GenBank/DDBJ databases">
        <title>A novel bacteria isolated from coastal sediment.</title>
        <authorList>
            <person name="Liu X.-J."/>
            <person name="Du Z.-J."/>
        </authorList>
    </citation>
    <scope>NUCLEOTIDE SEQUENCE [LARGE SCALE GENOMIC DNA]</scope>
    <source>
        <strain evidence="3 4">SDUM461004</strain>
    </source>
</reference>
<dbReference type="PANTHER" id="PTHR37309:SF1">
    <property type="entry name" value="SLR0284 PROTEIN"/>
    <property type="match status" value="1"/>
</dbReference>
<name>A0ABU1ALU7_9BACT</name>
<evidence type="ECO:0000313" key="4">
    <source>
        <dbReference type="Proteomes" id="UP001243717"/>
    </source>
</evidence>
<dbReference type="RefSeq" id="WP_308985641.1">
    <property type="nucleotide sequence ID" value="NZ_JARXIC010000020.1"/>
</dbReference>
<accession>A0ABU1ALU7</accession>
<keyword evidence="2" id="KW-0472">Membrane</keyword>
<dbReference type="PANTHER" id="PTHR37309">
    <property type="entry name" value="SLR0284 PROTEIN"/>
    <property type="match status" value="1"/>
</dbReference>
<feature type="compositionally biased region" description="Polar residues" evidence="1">
    <location>
        <begin position="132"/>
        <end position="142"/>
    </location>
</feature>
<evidence type="ECO:0000313" key="3">
    <source>
        <dbReference type="EMBL" id="MDQ8195183.1"/>
    </source>
</evidence>
<dbReference type="EMBL" id="JARXIC010000020">
    <property type="protein sequence ID" value="MDQ8195183.1"/>
    <property type="molecule type" value="Genomic_DNA"/>
</dbReference>
<proteinExistence type="predicted"/>
<dbReference type="Pfam" id="PF04020">
    <property type="entry name" value="Phage_holin_4_2"/>
    <property type="match status" value="1"/>
</dbReference>
<feature type="region of interest" description="Disordered" evidence="1">
    <location>
        <begin position="124"/>
        <end position="156"/>
    </location>
</feature>
<feature type="transmembrane region" description="Helical" evidence="2">
    <location>
        <begin position="92"/>
        <end position="113"/>
    </location>
</feature>
<sequence length="156" mass="16689">MDLKRLFKSWLLIALGVLIASHIFAGIHYTDTSSLIVAVFLLSLCNIFLKPLLMVFALPFIILSFGLGIWLINALLFLLVGNLVEGFAVDSFGYALAGALVVSLTGAAASLFFGKNKVQVSASFSGGRGLSPRSSKSSQANSHSRKPLKDDDVIDI</sequence>